<evidence type="ECO:0000313" key="6">
    <source>
        <dbReference type="Proteomes" id="UP000652755"/>
    </source>
</evidence>
<dbReference type="Proteomes" id="UP000652755">
    <property type="component" value="Unassembled WGS sequence"/>
</dbReference>
<evidence type="ECO:0000259" key="4">
    <source>
        <dbReference type="SMART" id="SM00796"/>
    </source>
</evidence>
<name>A0ABR7KTQ4_9SPHI</name>
<feature type="domain" description="Carboxyltransferase" evidence="4">
    <location>
        <begin position="14"/>
        <end position="224"/>
    </location>
</feature>
<evidence type="ECO:0000256" key="3">
    <source>
        <dbReference type="ARBA" id="ARBA00022840"/>
    </source>
</evidence>
<reference evidence="5 6" key="1">
    <citation type="submission" date="2020-08" db="EMBL/GenBank/DDBJ databases">
        <authorList>
            <person name="Sun Q."/>
            <person name="Inoue M."/>
        </authorList>
    </citation>
    <scope>NUCLEOTIDE SEQUENCE [LARGE SCALE GENOMIC DNA]</scope>
    <source>
        <strain evidence="5 6">CCM 8938</strain>
    </source>
</reference>
<evidence type="ECO:0000313" key="5">
    <source>
        <dbReference type="EMBL" id="MBC6111441.1"/>
    </source>
</evidence>
<keyword evidence="6" id="KW-1185">Reference proteome</keyword>
<sequence>MEAEISNPLIIKNFEIYSLSEQAVTLSFGKEISEVLAQQIRCFNHILHQNPFKGFKTTVPAYATLTVFFDPIIVFSADLEGISIFEKVSTFLNKLKTFKIDLSNYKGETITIPVYYGGDFGPDLDEVSLHTKLSKEEIIKIHSSVTYKVYMIGFVPGFPYLGGMDNRLTTPRKTHPRAIVPAGAVGIAGEQTGVYPLDTPGGWQIIGQTPAILFDAKREQPSLLKAGDEVVFKPITLKEFDHLLGK</sequence>
<keyword evidence="2 5" id="KW-0378">Hydrolase</keyword>
<comment type="caution">
    <text evidence="5">The sequence shown here is derived from an EMBL/GenBank/DDBJ whole genome shotgun (WGS) entry which is preliminary data.</text>
</comment>
<dbReference type="EMBL" id="JACRYL010000011">
    <property type="protein sequence ID" value="MBC6111441.1"/>
    <property type="molecule type" value="Genomic_DNA"/>
</dbReference>
<dbReference type="Gene3D" id="3.30.1360.40">
    <property type="match status" value="1"/>
</dbReference>
<dbReference type="Pfam" id="PF02682">
    <property type="entry name" value="CT_C_D"/>
    <property type="match status" value="1"/>
</dbReference>
<dbReference type="InterPro" id="IPR003833">
    <property type="entry name" value="CT_C_D"/>
</dbReference>
<dbReference type="SUPFAM" id="SSF160467">
    <property type="entry name" value="PH0987 N-terminal domain-like"/>
    <property type="match status" value="1"/>
</dbReference>
<dbReference type="InterPro" id="IPR029000">
    <property type="entry name" value="Cyclophilin-like_dom_sf"/>
</dbReference>
<dbReference type="SUPFAM" id="SSF50891">
    <property type="entry name" value="Cyclophilin-like"/>
    <property type="match status" value="1"/>
</dbReference>
<dbReference type="Gene3D" id="2.40.100.10">
    <property type="entry name" value="Cyclophilin-like"/>
    <property type="match status" value="1"/>
</dbReference>
<evidence type="ECO:0000256" key="2">
    <source>
        <dbReference type="ARBA" id="ARBA00022801"/>
    </source>
</evidence>
<dbReference type="PANTHER" id="PTHR34698:SF2">
    <property type="entry name" value="5-OXOPROLINASE SUBUNIT B"/>
    <property type="match status" value="1"/>
</dbReference>
<accession>A0ABR7KTQ4</accession>
<keyword evidence="1" id="KW-0547">Nucleotide-binding</keyword>
<keyword evidence="3" id="KW-0067">ATP-binding</keyword>
<gene>
    <name evidence="5" type="primary">pxpB</name>
    <name evidence="5" type="ORF">H7U22_13535</name>
</gene>
<dbReference type="InterPro" id="IPR010016">
    <property type="entry name" value="PxpB"/>
</dbReference>
<dbReference type="RefSeq" id="WP_187071897.1">
    <property type="nucleotide sequence ID" value="NZ_JACRYL010000011.1"/>
</dbReference>
<dbReference type="GO" id="GO:0017168">
    <property type="term" value="F:5-oxoprolinase (ATP-hydrolyzing) activity"/>
    <property type="evidence" value="ECO:0007669"/>
    <property type="project" value="UniProtKB-EC"/>
</dbReference>
<dbReference type="PANTHER" id="PTHR34698">
    <property type="entry name" value="5-OXOPROLINASE SUBUNIT B"/>
    <property type="match status" value="1"/>
</dbReference>
<evidence type="ECO:0000256" key="1">
    <source>
        <dbReference type="ARBA" id="ARBA00022741"/>
    </source>
</evidence>
<dbReference type="NCBIfam" id="TIGR00370">
    <property type="entry name" value="5-oxoprolinase subunit PxpB"/>
    <property type="match status" value="1"/>
</dbReference>
<dbReference type="EC" id="3.5.2.9" evidence="5"/>
<organism evidence="5 6">
    <name type="scientific">Pedobacter fastidiosus</name>
    <dbReference type="NCBI Taxonomy" id="2765361"/>
    <lineage>
        <taxon>Bacteria</taxon>
        <taxon>Pseudomonadati</taxon>
        <taxon>Bacteroidota</taxon>
        <taxon>Sphingobacteriia</taxon>
        <taxon>Sphingobacteriales</taxon>
        <taxon>Sphingobacteriaceae</taxon>
        <taxon>Pedobacter</taxon>
    </lineage>
</organism>
<protein>
    <submittedName>
        <fullName evidence="5">5-oxoprolinase subunit PxpB</fullName>
        <ecNumber evidence="5">3.5.2.9</ecNumber>
    </submittedName>
</protein>
<proteinExistence type="predicted"/>
<dbReference type="SMART" id="SM00796">
    <property type="entry name" value="AHS1"/>
    <property type="match status" value="1"/>
</dbReference>